<reference evidence="2" key="1">
    <citation type="journal article" date="2013" name="Environ. Microbiol.">
        <title>Microbiota from the distal guts of lean and obese adolescents exhibit partial functional redundancy besides clear differences in community structure.</title>
        <authorList>
            <person name="Ferrer M."/>
            <person name="Ruiz A."/>
            <person name="Lanza F."/>
            <person name="Haange S.B."/>
            <person name="Oberbach A."/>
            <person name="Till H."/>
            <person name="Bargiela R."/>
            <person name="Campoy C."/>
            <person name="Segura M.T."/>
            <person name="Richter M."/>
            <person name="von Bergen M."/>
            <person name="Seifert J."/>
            <person name="Suarez A."/>
        </authorList>
    </citation>
    <scope>NUCLEOTIDE SEQUENCE</scope>
</reference>
<keyword evidence="2" id="KW-0547">Nucleotide-binding</keyword>
<dbReference type="GO" id="GO:0042802">
    <property type="term" value="F:identical protein binding"/>
    <property type="evidence" value="ECO:0007669"/>
    <property type="project" value="TreeGrafter"/>
</dbReference>
<dbReference type="Pfam" id="PF14501">
    <property type="entry name" value="HATPase_c_5"/>
    <property type="match status" value="1"/>
</dbReference>
<comment type="caution">
    <text evidence="2">The sequence shown here is derived from an EMBL/GenBank/DDBJ whole genome shotgun (WGS) entry which is preliminary data.</text>
</comment>
<evidence type="ECO:0000259" key="1">
    <source>
        <dbReference type="Pfam" id="PF14501"/>
    </source>
</evidence>
<feature type="domain" description="Sensor histidine kinase NatK-like C-terminal" evidence="1">
    <location>
        <begin position="11"/>
        <end position="115"/>
    </location>
</feature>
<dbReference type="PANTHER" id="PTHR40448">
    <property type="entry name" value="TWO-COMPONENT SENSOR HISTIDINE KINASE"/>
    <property type="match status" value="1"/>
</dbReference>
<sequence length="120" mass="13518">MRTVQGLDFIETMDICSIFGNALDNAIEGVEKLADPQQRLIRVAVYTQNVFLIIRVENYCTAQLSVVDGEYRTTKHDKDMHGYGIKSIRYTAEKYGGSVSADCSDNWFHLSVLLPLPEKA</sequence>
<dbReference type="Gene3D" id="3.30.565.10">
    <property type="entry name" value="Histidine kinase-like ATPase, C-terminal domain"/>
    <property type="match status" value="1"/>
</dbReference>
<dbReference type="AlphaFoldDB" id="K1U5J3"/>
<dbReference type="SUPFAM" id="SSF55874">
    <property type="entry name" value="ATPase domain of HSP90 chaperone/DNA topoisomerase II/histidine kinase"/>
    <property type="match status" value="1"/>
</dbReference>
<dbReference type="CDD" id="cd16935">
    <property type="entry name" value="HATPase_AgrC-ComD-like"/>
    <property type="match status" value="1"/>
</dbReference>
<name>K1U5J3_9ZZZZ</name>
<gene>
    <name evidence="2" type="ORF">OBE_01426</name>
</gene>
<organism evidence="2">
    <name type="scientific">human gut metagenome</name>
    <dbReference type="NCBI Taxonomy" id="408170"/>
    <lineage>
        <taxon>unclassified sequences</taxon>
        <taxon>metagenomes</taxon>
        <taxon>organismal metagenomes</taxon>
    </lineage>
</organism>
<dbReference type="InterPro" id="IPR036890">
    <property type="entry name" value="HATPase_C_sf"/>
</dbReference>
<evidence type="ECO:0000313" key="2">
    <source>
        <dbReference type="EMBL" id="EKC75304.1"/>
    </source>
</evidence>
<dbReference type="GO" id="GO:0005524">
    <property type="term" value="F:ATP binding"/>
    <property type="evidence" value="ECO:0007669"/>
    <property type="project" value="UniProtKB-KW"/>
</dbReference>
<accession>K1U5J3</accession>
<keyword evidence="2" id="KW-0067">ATP-binding</keyword>
<proteinExistence type="predicted"/>
<dbReference type="InterPro" id="IPR032834">
    <property type="entry name" value="NatK-like_C"/>
</dbReference>
<dbReference type="EMBL" id="AJWZ01000945">
    <property type="protein sequence ID" value="EKC75304.1"/>
    <property type="molecule type" value="Genomic_DNA"/>
</dbReference>
<dbReference type="PANTHER" id="PTHR40448:SF1">
    <property type="entry name" value="TWO-COMPONENT SENSOR HISTIDINE KINASE"/>
    <property type="match status" value="1"/>
</dbReference>
<protein>
    <submittedName>
        <fullName evidence="2">Protein containing ATP-binding region, ATPase-like domain protein</fullName>
    </submittedName>
</protein>